<dbReference type="Gene3D" id="1.20.120.1350">
    <property type="entry name" value="Pneumovirus matrix protein 2 (M2), zinc-binding domain"/>
    <property type="match status" value="1"/>
</dbReference>
<evidence type="ECO:0000256" key="3">
    <source>
        <dbReference type="ARBA" id="ARBA00022833"/>
    </source>
</evidence>
<dbReference type="PROSITE" id="PS50103">
    <property type="entry name" value="ZF_C3H1"/>
    <property type="match status" value="1"/>
</dbReference>
<evidence type="ECO:0000313" key="7">
    <source>
        <dbReference type="EMBL" id="KAE9531383.1"/>
    </source>
</evidence>
<feature type="region of interest" description="Disordered" evidence="5">
    <location>
        <begin position="329"/>
        <end position="350"/>
    </location>
</feature>
<evidence type="ECO:0000256" key="1">
    <source>
        <dbReference type="ARBA" id="ARBA00022723"/>
    </source>
</evidence>
<reference evidence="7 8" key="1">
    <citation type="submission" date="2019-08" db="EMBL/GenBank/DDBJ databases">
        <title>The genome of the soybean aphid Biotype 1, its phylome, world population structure and adaptation to the North American continent.</title>
        <authorList>
            <person name="Giordano R."/>
            <person name="Donthu R.K."/>
            <person name="Hernandez A.G."/>
            <person name="Wright C.L."/>
            <person name="Zimin A.V."/>
        </authorList>
    </citation>
    <scope>NUCLEOTIDE SEQUENCE [LARGE SCALE GENOMIC DNA]</scope>
    <source>
        <tissue evidence="7">Whole aphids</tissue>
    </source>
</reference>
<evidence type="ECO:0000259" key="6">
    <source>
        <dbReference type="PROSITE" id="PS50103"/>
    </source>
</evidence>
<organism evidence="7 8">
    <name type="scientific">Aphis glycines</name>
    <name type="common">Soybean aphid</name>
    <dbReference type="NCBI Taxonomy" id="307491"/>
    <lineage>
        <taxon>Eukaryota</taxon>
        <taxon>Metazoa</taxon>
        <taxon>Ecdysozoa</taxon>
        <taxon>Arthropoda</taxon>
        <taxon>Hexapoda</taxon>
        <taxon>Insecta</taxon>
        <taxon>Pterygota</taxon>
        <taxon>Neoptera</taxon>
        <taxon>Paraneoptera</taxon>
        <taxon>Hemiptera</taxon>
        <taxon>Sternorrhyncha</taxon>
        <taxon>Aphidomorpha</taxon>
        <taxon>Aphidoidea</taxon>
        <taxon>Aphididae</taxon>
        <taxon>Aphidini</taxon>
        <taxon>Aphis</taxon>
        <taxon>Aphis</taxon>
    </lineage>
</organism>
<sequence length="506" mass="59321">MDHQNIKMENILHDNGNSCNHLEDGEILDEEYDTEVGESTERNTELKVSKENCLEEVAIQKIVEAVNEEDILCVGRGTNNPDLSNFHDSENKVDEDLEDGEILDEEYDTDLSQLAESSKRNAKLKKSKKNCLGEGTKQKKFEYSWDMDQRHQQSSHRQLIHAPLHNNFSGFNNNRSRNRISLNKRVITKRDLSYQRDDDRGRKRLKVDQNDYDNKKTNEEERCTFVHRELTCKYHTGMKCHSGIDCRFSHSKLNEEQHRKILKNNLEKKPLLSMQTYDQPFFDDISDDDEFHGKLKHNTTYHYLINFEVLKISLVIDEENFQNDVKDQLLPEKQKEPLNNNGNSYKSEVDDDLKDGVVFNEKDNTNKTKSSEYNTKTKESKEHCLTKEKKYFMLPCEVSVRDYSDIPLTMGVDDPRLRNNILAAKDPRPIQNFTIQGPLLLTPNPLQPSPVDIDMRQMLPPTMTYPQTMAILNDSRRKPHVPRDPRLQRRRFDVDQRLNNLQFFLN</sequence>
<keyword evidence="2 4" id="KW-0863">Zinc-finger</keyword>
<dbReference type="OrthoDB" id="10310625at2759"/>
<keyword evidence="8" id="KW-1185">Reference proteome</keyword>
<dbReference type="AlphaFoldDB" id="A0A6G0TG76"/>
<dbReference type="InterPro" id="IPR036855">
    <property type="entry name" value="Znf_CCCH_sf"/>
</dbReference>
<evidence type="ECO:0000256" key="4">
    <source>
        <dbReference type="PROSITE-ProRule" id="PRU00723"/>
    </source>
</evidence>
<protein>
    <recommendedName>
        <fullName evidence="6">C3H1-type domain-containing protein</fullName>
    </recommendedName>
</protein>
<accession>A0A6G0TG76</accession>
<keyword evidence="1 4" id="KW-0479">Metal-binding</keyword>
<dbReference type="SUPFAM" id="SSF90229">
    <property type="entry name" value="CCCH zinc finger"/>
    <property type="match status" value="1"/>
</dbReference>
<dbReference type="EMBL" id="VYZN01000041">
    <property type="protein sequence ID" value="KAE9531383.1"/>
    <property type="molecule type" value="Genomic_DNA"/>
</dbReference>
<feature type="domain" description="C3H1-type" evidence="6">
    <location>
        <begin position="231"/>
        <end position="253"/>
    </location>
</feature>
<comment type="caution">
    <text evidence="7">The sequence shown here is derived from an EMBL/GenBank/DDBJ whole genome shotgun (WGS) entry which is preliminary data.</text>
</comment>
<keyword evidence="3 4" id="KW-0862">Zinc</keyword>
<feature type="compositionally biased region" description="Polar residues" evidence="5">
    <location>
        <begin position="337"/>
        <end position="346"/>
    </location>
</feature>
<feature type="zinc finger region" description="C3H1-type" evidence="4">
    <location>
        <begin position="231"/>
        <end position="253"/>
    </location>
</feature>
<proteinExistence type="predicted"/>
<evidence type="ECO:0000256" key="2">
    <source>
        <dbReference type="ARBA" id="ARBA00022771"/>
    </source>
</evidence>
<evidence type="ECO:0000313" key="8">
    <source>
        <dbReference type="Proteomes" id="UP000475862"/>
    </source>
</evidence>
<dbReference type="Proteomes" id="UP000475862">
    <property type="component" value="Unassembled WGS sequence"/>
</dbReference>
<dbReference type="InterPro" id="IPR000571">
    <property type="entry name" value="Znf_CCCH"/>
</dbReference>
<evidence type="ECO:0000256" key="5">
    <source>
        <dbReference type="SAM" id="MobiDB-lite"/>
    </source>
</evidence>
<name>A0A6G0TG76_APHGL</name>
<dbReference type="GO" id="GO:0008270">
    <property type="term" value="F:zinc ion binding"/>
    <property type="evidence" value="ECO:0007669"/>
    <property type="project" value="UniProtKB-KW"/>
</dbReference>
<gene>
    <name evidence="7" type="ORF">AGLY_010589</name>
</gene>